<name>A0A9X5N0B6_BACTU</name>
<accession>A0A9X5N0B6</accession>
<evidence type="ECO:0000313" key="2">
    <source>
        <dbReference type="Proteomes" id="UP000175994"/>
    </source>
</evidence>
<reference evidence="1 2" key="1">
    <citation type="submission" date="2016-04" db="EMBL/GenBank/DDBJ databases">
        <title>Bacillus thuringiensis and Bacillus weihenstephanensis as novel biocontrol agents of wilt causing Verticillium species.</title>
        <authorList>
            <person name="Hollensteiner J."/>
            <person name="Wemheuer F."/>
            <person name="Harting R."/>
            <person name="Kolarzyk A."/>
            <person name="Diaz-Valerio S."/>
            <person name="Poehlein A."/>
            <person name="Brzuszkiewicz E."/>
            <person name="Nesemann K."/>
            <person name="Braus-Stromeyer S."/>
            <person name="Braus G."/>
            <person name="Daniel R."/>
            <person name="Liesegang H."/>
        </authorList>
    </citation>
    <scope>NUCLEOTIDE SEQUENCE [LARGE SCALE GENOMIC DNA]</scope>
    <source>
        <strain evidence="1 2">GOE4</strain>
    </source>
</reference>
<protein>
    <submittedName>
        <fullName evidence="1">Uncharacterized protein</fullName>
    </submittedName>
</protein>
<dbReference type="AlphaFoldDB" id="A0A9X5N0B6"/>
<proteinExistence type="predicted"/>
<organism evidence="1 2">
    <name type="scientific">Bacillus thuringiensis</name>
    <dbReference type="NCBI Taxonomy" id="1428"/>
    <lineage>
        <taxon>Bacteria</taxon>
        <taxon>Bacillati</taxon>
        <taxon>Bacillota</taxon>
        <taxon>Bacilli</taxon>
        <taxon>Bacillales</taxon>
        <taxon>Bacillaceae</taxon>
        <taxon>Bacillus</taxon>
        <taxon>Bacillus cereus group</taxon>
    </lineage>
</organism>
<evidence type="ECO:0000313" key="1">
    <source>
        <dbReference type="EMBL" id="OFC88513.1"/>
    </source>
</evidence>
<comment type="caution">
    <text evidence="1">The sequence shown here is derived from an EMBL/GenBank/DDBJ whole genome shotgun (WGS) entry which is preliminary data.</text>
</comment>
<sequence length="35" mass="4140">MKLSIDQLTEIIKEMDLQTFSELIELCSEYSCKEK</sequence>
<dbReference type="EMBL" id="LXLI01000041">
    <property type="protein sequence ID" value="OFC88513.1"/>
    <property type="molecule type" value="Genomic_DNA"/>
</dbReference>
<dbReference type="Proteomes" id="UP000175994">
    <property type="component" value="Unassembled WGS sequence"/>
</dbReference>
<gene>
    <name evidence="1" type="ORF">BTGOE4_59740</name>
</gene>